<proteinExistence type="predicted"/>
<accession>A0A5J9VW30</accession>
<dbReference type="Pfam" id="PF00304">
    <property type="entry name" value="Gamma-thionin"/>
    <property type="match status" value="1"/>
</dbReference>
<dbReference type="OrthoDB" id="683455at2759"/>
<name>A0A5J9VW30_9POAL</name>
<evidence type="ECO:0000259" key="2">
    <source>
        <dbReference type="Pfam" id="PF00304"/>
    </source>
</evidence>
<organism evidence="3 4">
    <name type="scientific">Eragrostis curvula</name>
    <name type="common">weeping love grass</name>
    <dbReference type="NCBI Taxonomy" id="38414"/>
    <lineage>
        <taxon>Eukaryota</taxon>
        <taxon>Viridiplantae</taxon>
        <taxon>Streptophyta</taxon>
        <taxon>Embryophyta</taxon>
        <taxon>Tracheophyta</taxon>
        <taxon>Spermatophyta</taxon>
        <taxon>Magnoliopsida</taxon>
        <taxon>Liliopsida</taxon>
        <taxon>Poales</taxon>
        <taxon>Poaceae</taxon>
        <taxon>PACMAD clade</taxon>
        <taxon>Chloridoideae</taxon>
        <taxon>Eragrostideae</taxon>
        <taxon>Eragrostidinae</taxon>
        <taxon>Eragrostis</taxon>
    </lineage>
</organism>
<reference evidence="3 4" key="1">
    <citation type="journal article" date="2019" name="Sci. Rep.">
        <title>A high-quality genome of Eragrostis curvula grass provides insights into Poaceae evolution and supports new strategies to enhance forage quality.</title>
        <authorList>
            <person name="Carballo J."/>
            <person name="Santos B.A.C.M."/>
            <person name="Zappacosta D."/>
            <person name="Garbus I."/>
            <person name="Selva J.P."/>
            <person name="Gallo C.A."/>
            <person name="Diaz A."/>
            <person name="Albertini E."/>
            <person name="Caccamo M."/>
            <person name="Echenique V."/>
        </authorList>
    </citation>
    <scope>NUCLEOTIDE SEQUENCE [LARGE SCALE GENOMIC DNA]</scope>
    <source>
        <strain evidence="4">cv. Victoria</strain>
        <tissue evidence="3">Leaf</tissue>
    </source>
</reference>
<feature type="domain" description="Knottins-like" evidence="2">
    <location>
        <begin position="52"/>
        <end position="78"/>
    </location>
</feature>
<keyword evidence="4" id="KW-1185">Reference proteome</keyword>
<dbReference type="SUPFAM" id="SSF57095">
    <property type="entry name" value="Scorpion toxin-like"/>
    <property type="match status" value="1"/>
</dbReference>
<dbReference type="Proteomes" id="UP000324897">
    <property type="component" value="Chromosome 4"/>
</dbReference>
<dbReference type="InterPro" id="IPR036574">
    <property type="entry name" value="Scorpion_toxin-like_sf"/>
</dbReference>
<dbReference type="InterPro" id="IPR008176">
    <property type="entry name" value="Defensin_plant"/>
</dbReference>
<protein>
    <recommendedName>
        <fullName evidence="2">Knottins-like domain-containing protein</fullName>
    </recommendedName>
</protein>
<dbReference type="PROSITE" id="PS00940">
    <property type="entry name" value="GAMMA_THIONIN"/>
    <property type="match status" value="1"/>
</dbReference>
<keyword evidence="1" id="KW-1015">Disulfide bond</keyword>
<dbReference type="AlphaFoldDB" id="A0A5J9VW30"/>
<dbReference type="InterPro" id="IPR003614">
    <property type="entry name" value="Knottins"/>
</dbReference>
<sequence>MRLILCQSLHLLYSLLRARKDTFRKLSVVAILLLLLSSTEMNGPVGVALARDCESKSHKFVGPCVRHANCKSVCQTEG</sequence>
<dbReference type="Gene3D" id="3.30.30.10">
    <property type="entry name" value="Knottin, scorpion toxin-like"/>
    <property type="match status" value="1"/>
</dbReference>
<evidence type="ECO:0000313" key="4">
    <source>
        <dbReference type="Proteomes" id="UP000324897"/>
    </source>
</evidence>
<dbReference type="Gramene" id="TVU39851">
    <property type="protein sequence ID" value="TVU39851"/>
    <property type="gene ID" value="EJB05_13294"/>
</dbReference>
<gene>
    <name evidence="3" type="ORF">EJB05_13294</name>
</gene>
<dbReference type="GO" id="GO:0006952">
    <property type="term" value="P:defense response"/>
    <property type="evidence" value="ECO:0007669"/>
    <property type="project" value="InterPro"/>
</dbReference>
<dbReference type="EMBL" id="RWGY01000007">
    <property type="protein sequence ID" value="TVU39851.1"/>
    <property type="molecule type" value="Genomic_DNA"/>
</dbReference>
<comment type="caution">
    <text evidence="3">The sequence shown here is derived from an EMBL/GenBank/DDBJ whole genome shotgun (WGS) entry which is preliminary data.</text>
</comment>
<feature type="non-terminal residue" evidence="3">
    <location>
        <position position="1"/>
    </location>
</feature>
<evidence type="ECO:0000256" key="1">
    <source>
        <dbReference type="ARBA" id="ARBA00023157"/>
    </source>
</evidence>
<evidence type="ECO:0000313" key="3">
    <source>
        <dbReference type="EMBL" id="TVU39851.1"/>
    </source>
</evidence>